<evidence type="ECO:0000256" key="3">
    <source>
        <dbReference type="ARBA" id="ARBA00022679"/>
    </source>
</evidence>
<dbReference type="Gene3D" id="3.90.550.10">
    <property type="entry name" value="Spore Coat Polysaccharide Biosynthesis Protein SpsA, Chain A"/>
    <property type="match status" value="1"/>
</dbReference>
<dbReference type="GO" id="GO:0016757">
    <property type="term" value="F:glycosyltransferase activity"/>
    <property type="evidence" value="ECO:0007669"/>
    <property type="project" value="UniProtKB-KW"/>
</dbReference>
<accession>A0A1H9WZ17</accession>
<dbReference type="InterPro" id="IPR001173">
    <property type="entry name" value="Glyco_trans_2-like"/>
</dbReference>
<feature type="domain" description="Glycosyltransferase 2-like" evidence="4">
    <location>
        <begin position="16"/>
        <end position="152"/>
    </location>
</feature>
<dbReference type="AlphaFoldDB" id="A0A1H9WZ17"/>
<reference evidence="5 6" key="1">
    <citation type="submission" date="2016-10" db="EMBL/GenBank/DDBJ databases">
        <authorList>
            <person name="de Groot N.N."/>
        </authorList>
    </citation>
    <scope>NUCLEOTIDE SEQUENCE [LARGE SCALE GENOMIC DNA]</scope>
    <source>
        <strain evidence="5 6">DSM 23042</strain>
    </source>
</reference>
<proteinExistence type="inferred from homology"/>
<dbReference type="Pfam" id="PF00535">
    <property type="entry name" value="Glycos_transf_2"/>
    <property type="match status" value="1"/>
</dbReference>
<keyword evidence="6" id="KW-1185">Reference proteome</keyword>
<dbReference type="SUPFAM" id="SSF53448">
    <property type="entry name" value="Nucleotide-diphospho-sugar transferases"/>
    <property type="match status" value="1"/>
</dbReference>
<dbReference type="EMBL" id="FOGU01000015">
    <property type="protein sequence ID" value="SES39084.1"/>
    <property type="molecule type" value="Genomic_DNA"/>
</dbReference>
<keyword evidence="3 5" id="KW-0808">Transferase</keyword>
<evidence type="ECO:0000256" key="1">
    <source>
        <dbReference type="ARBA" id="ARBA00006739"/>
    </source>
</evidence>
<dbReference type="PANTHER" id="PTHR43179:SF12">
    <property type="entry name" value="GALACTOFURANOSYLTRANSFERASE GLFT2"/>
    <property type="match status" value="1"/>
</dbReference>
<dbReference type="RefSeq" id="WP_092696102.1">
    <property type="nucleotide sequence ID" value="NZ_FOGU01000015.1"/>
</dbReference>
<evidence type="ECO:0000259" key="4">
    <source>
        <dbReference type="Pfam" id="PF00535"/>
    </source>
</evidence>
<comment type="similarity">
    <text evidence="1">Belongs to the glycosyltransferase 2 family.</text>
</comment>
<evidence type="ECO:0000313" key="6">
    <source>
        <dbReference type="Proteomes" id="UP000198885"/>
    </source>
</evidence>
<sequence>MTDKARTAGAGRLVAVVVTHNRLDQLKRTLACLLETPDDQLAAVVVVDCASTDATPDWLAAQESGRLVVHRSEANIGGAGGFETGLRLAMERCAPDWVVVMDDDARPAGDAFATFHAIAGEAGGAAAALAAAVYFPDGRICEMNRPSVNPFWSLRVFLRTAMGRGRDGYHIPYGAYDGAAPRPIDLTSFVGLFLPAGMIRAAGYPDGRLFLYGDDVIYTLGLRKRGFSILFDPRIRFEHDCSTFQSDYRRAFRPLWKVYYTYRNGLLMYRRAAGPLFWPLLLVLWPKWRLAAARYGADRPVYLRLMRRAVRDAVTRRLDLSHDEVVALAEVRR</sequence>
<dbReference type="STRING" id="641238.SAMN04490244_11510"/>
<dbReference type="Proteomes" id="UP000198885">
    <property type="component" value="Unassembled WGS sequence"/>
</dbReference>
<organism evidence="5 6">
    <name type="scientific">Tranquillimonas rosea</name>
    <dbReference type="NCBI Taxonomy" id="641238"/>
    <lineage>
        <taxon>Bacteria</taxon>
        <taxon>Pseudomonadati</taxon>
        <taxon>Pseudomonadota</taxon>
        <taxon>Alphaproteobacteria</taxon>
        <taxon>Rhodobacterales</taxon>
        <taxon>Roseobacteraceae</taxon>
        <taxon>Tranquillimonas</taxon>
    </lineage>
</organism>
<keyword evidence="2" id="KW-0328">Glycosyltransferase</keyword>
<dbReference type="PANTHER" id="PTHR43179">
    <property type="entry name" value="RHAMNOSYLTRANSFERASE WBBL"/>
    <property type="match status" value="1"/>
</dbReference>
<dbReference type="OrthoDB" id="7665907at2"/>
<name>A0A1H9WZ17_9RHOB</name>
<evidence type="ECO:0000313" key="5">
    <source>
        <dbReference type="EMBL" id="SES39084.1"/>
    </source>
</evidence>
<gene>
    <name evidence="5" type="ORF">SAMN04490244_11510</name>
</gene>
<protein>
    <submittedName>
        <fullName evidence="5">Glycosyltransferase, GT2 family</fullName>
    </submittedName>
</protein>
<dbReference type="InterPro" id="IPR029044">
    <property type="entry name" value="Nucleotide-diphossugar_trans"/>
</dbReference>
<evidence type="ECO:0000256" key="2">
    <source>
        <dbReference type="ARBA" id="ARBA00022676"/>
    </source>
</evidence>